<comment type="caution">
    <text evidence="1">The sequence shown here is derived from an EMBL/GenBank/DDBJ whole genome shotgun (WGS) entry which is preliminary data.</text>
</comment>
<sequence length="142" mass="16272">MPTIFYIPFRTRTDKGLAKVPESERARFLLVEIALRREQQVNHSPHAPVELLEGSEIDLKDLLYIDVLDMYPYVPIEGTEVLGAIPKEGLEWVIALQKAVQTHKIPNDVQCLNVGALQEYFTLNRERENPRSIGRSVTFSRI</sequence>
<name>A0A9W9C8M5_9PLEO</name>
<dbReference type="AlphaFoldDB" id="A0A9W9C8M5"/>
<protein>
    <submittedName>
        <fullName evidence="1">Uncharacterized protein</fullName>
    </submittedName>
</protein>
<dbReference type="RefSeq" id="XP_056068528.1">
    <property type="nucleotide sequence ID" value="XM_056216972.1"/>
</dbReference>
<dbReference type="Proteomes" id="UP001140513">
    <property type="component" value="Unassembled WGS sequence"/>
</dbReference>
<keyword evidence="2" id="KW-1185">Reference proteome</keyword>
<proteinExistence type="predicted"/>
<dbReference type="EMBL" id="JAPEUX010000006">
    <property type="protein sequence ID" value="KAJ4349598.1"/>
    <property type="molecule type" value="Genomic_DNA"/>
</dbReference>
<accession>A0A9W9C8M5</accession>
<organism evidence="1 2">
    <name type="scientific">Didymosphaeria variabile</name>
    <dbReference type="NCBI Taxonomy" id="1932322"/>
    <lineage>
        <taxon>Eukaryota</taxon>
        <taxon>Fungi</taxon>
        <taxon>Dikarya</taxon>
        <taxon>Ascomycota</taxon>
        <taxon>Pezizomycotina</taxon>
        <taxon>Dothideomycetes</taxon>
        <taxon>Pleosporomycetidae</taxon>
        <taxon>Pleosporales</taxon>
        <taxon>Massarineae</taxon>
        <taxon>Didymosphaeriaceae</taxon>
        <taxon>Didymosphaeria</taxon>
    </lineage>
</organism>
<evidence type="ECO:0000313" key="1">
    <source>
        <dbReference type="EMBL" id="KAJ4349598.1"/>
    </source>
</evidence>
<reference evidence="1" key="1">
    <citation type="submission" date="2022-10" db="EMBL/GenBank/DDBJ databases">
        <title>Tapping the CABI collections for fungal endophytes: first genome assemblies for Collariella, Neodidymelliopsis, Ascochyta clinopodiicola, Didymella pomorum, Didymosphaeria variabile, Neocosmospora piperis and Neocucurbitaria cava.</title>
        <authorList>
            <person name="Hill R."/>
        </authorList>
    </citation>
    <scope>NUCLEOTIDE SEQUENCE</scope>
    <source>
        <strain evidence="1">IMI 356815</strain>
    </source>
</reference>
<gene>
    <name evidence="1" type="ORF">N0V89_008214</name>
</gene>
<dbReference type="GeneID" id="80911744"/>
<evidence type="ECO:0000313" key="2">
    <source>
        <dbReference type="Proteomes" id="UP001140513"/>
    </source>
</evidence>